<protein>
    <submittedName>
        <fullName evidence="2">Uncharacterized protein</fullName>
    </submittedName>
</protein>
<gene>
    <name evidence="2" type="ORF">Daura_05015</name>
</gene>
<feature type="compositionally biased region" description="Low complexity" evidence="1">
    <location>
        <begin position="8"/>
        <end position="18"/>
    </location>
</feature>
<sequence length="203" mass="22372">MRVARDFAVGGAPGAPAHHAPERPRVADPGRRRRIADYLSAGTVLGHGHGGLHTDGLWLWPERFAGEILDRGLAPEPDFLEHMRLCGYRAAAPEPDTRLTGDALRAWRAGPPPAPRLLVTYFVRVDGDSTPQAPLSLLRRTVDPAGAVTEEALWRDLEWHPTQAFGAHKIDHDLRQVTAAHAAGVLDRWCDRWHREALSRAAP</sequence>
<proteinExistence type="predicted"/>
<reference evidence="2" key="1">
    <citation type="submission" date="2021-04" db="EMBL/GenBank/DDBJ databases">
        <title>Dactylosporangium aurantiacum NRRL B-8018 full assembly.</title>
        <authorList>
            <person name="Hartkoorn R.C."/>
            <person name="Beaudoing E."/>
            <person name="Hot D."/>
        </authorList>
    </citation>
    <scope>NUCLEOTIDE SEQUENCE</scope>
    <source>
        <strain evidence="2">NRRL B-8018</strain>
    </source>
</reference>
<dbReference type="RefSeq" id="WP_156089390.1">
    <property type="nucleotide sequence ID" value="NZ_CP073767.1"/>
</dbReference>
<dbReference type="KEGG" id="daur:Daura_05015"/>
<feature type="region of interest" description="Disordered" evidence="1">
    <location>
        <begin position="1"/>
        <end position="28"/>
    </location>
</feature>
<evidence type="ECO:0000256" key="1">
    <source>
        <dbReference type="SAM" id="MobiDB-lite"/>
    </source>
</evidence>
<evidence type="ECO:0000313" key="2">
    <source>
        <dbReference type="EMBL" id="UWZ55584.1"/>
    </source>
</evidence>
<dbReference type="Proteomes" id="UP001058003">
    <property type="component" value="Chromosome"/>
</dbReference>
<dbReference type="AlphaFoldDB" id="A0A9Q9MGI0"/>
<dbReference type="OrthoDB" id="275232at2"/>
<evidence type="ECO:0000313" key="3">
    <source>
        <dbReference type="Proteomes" id="UP001058003"/>
    </source>
</evidence>
<name>A0A9Q9MGI0_9ACTN</name>
<keyword evidence="3" id="KW-1185">Reference proteome</keyword>
<organism evidence="2 3">
    <name type="scientific">Dactylosporangium aurantiacum</name>
    <dbReference type="NCBI Taxonomy" id="35754"/>
    <lineage>
        <taxon>Bacteria</taxon>
        <taxon>Bacillati</taxon>
        <taxon>Actinomycetota</taxon>
        <taxon>Actinomycetes</taxon>
        <taxon>Micromonosporales</taxon>
        <taxon>Micromonosporaceae</taxon>
        <taxon>Dactylosporangium</taxon>
    </lineage>
</organism>
<dbReference type="EMBL" id="CP073767">
    <property type="protein sequence ID" value="UWZ55584.1"/>
    <property type="molecule type" value="Genomic_DNA"/>
</dbReference>
<feature type="compositionally biased region" description="Basic and acidic residues" evidence="1">
    <location>
        <begin position="19"/>
        <end position="28"/>
    </location>
</feature>
<accession>A0A9Q9MGI0</accession>